<proteinExistence type="predicted"/>
<name>A0A1E8FAW5_9ALTE</name>
<gene>
    <name evidence="1" type="ORF">BFC17_06245</name>
</gene>
<sequence length="62" mass="7322">MDVNNQLLKELLHKTDTAFQALMDEPGSSELQSAYDEAKLELDRYVVKFREQLQYRHGHKSR</sequence>
<dbReference type="EMBL" id="MJIC01000016">
    <property type="protein sequence ID" value="OFI32748.1"/>
    <property type="molecule type" value="Genomic_DNA"/>
</dbReference>
<comment type="caution">
    <text evidence="1">The sequence shown here is derived from an EMBL/GenBank/DDBJ whole genome shotgun (WGS) entry which is preliminary data.</text>
</comment>
<protein>
    <submittedName>
        <fullName evidence="1">Uncharacterized protein</fullName>
    </submittedName>
</protein>
<dbReference type="STRING" id="1856405.BFC17_06245"/>
<accession>A0A1E8FAW5</accession>
<dbReference type="AlphaFoldDB" id="A0A1E8FAW5"/>
<dbReference type="OrthoDB" id="6335877at2"/>
<keyword evidence="2" id="KW-1185">Reference proteome</keyword>
<dbReference type="RefSeq" id="WP_070178276.1">
    <property type="nucleotide sequence ID" value="NZ_BMJR01000005.1"/>
</dbReference>
<evidence type="ECO:0000313" key="1">
    <source>
        <dbReference type="EMBL" id="OFI32748.1"/>
    </source>
</evidence>
<dbReference type="Proteomes" id="UP000176037">
    <property type="component" value="Unassembled WGS sequence"/>
</dbReference>
<evidence type="ECO:0000313" key="2">
    <source>
        <dbReference type="Proteomes" id="UP000176037"/>
    </source>
</evidence>
<organism evidence="1 2">
    <name type="scientific">Alteromonas lipolytica</name>
    <dbReference type="NCBI Taxonomy" id="1856405"/>
    <lineage>
        <taxon>Bacteria</taxon>
        <taxon>Pseudomonadati</taxon>
        <taxon>Pseudomonadota</taxon>
        <taxon>Gammaproteobacteria</taxon>
        <taxon>Alteromonadales</taxon>
        <taxon>Alteromonadaceae</taxon>
        <taxon>Alteromonas/Salinimonas group</taxon>
        <taxon>Alteromonas</taxon>
    </lineage>
</organism>
<reference evidence="1 2" key="1">
    <citation type="submission" date="2016-09" db="EMBL/GenBank/DDBJ databases">
        <title>Alteromonas lipolytica, a new species isolated from sea water.</title>
        <authorList>
            <person name="Wu Y.-H."/>
            <person name="Cheng H."/>
            <person name="Xu X.-W."/>
        </authorList>
    </citation>
    <scope>NUCLEOTIDE SEQUENCE [LARGE SCALE GENOMIC DNA]</scope>
    <source>
        <strain evidence="1 2">JW12</strain>
    </source>
</reference>